<keyword evidence="4" id="KW-1133">Transmembrane helix</keyword>
<dbReference type="Gene3D" id="3.40.50.2300">
    <property type="match status" value="2"/>
</dbReference>
<feature type="domain" description="Periplasmic binding protein" evidence="5">
    <location>
        <begin position="42"/>
        <end position="295"/>
    </location>
</feature>
<keyword evidence="4" id="KW-0812">Transmembrane</keyword>
<organism evidence="6 7">
    <name type="scientific">Pectinatus haikarae</name>
    <dbReference type="NCBI Taxonomy" id="349096"/>
    <lineage>
        <taxon>Bacteria</taxon>
        <taxon>Bacillati</taxon>
        <taxon>Bacillota</taxon>
        <taxon>Negativicutes</taxon>
        <taxon>Selenomonadales</taxon>
        <taxon>Selenomonadaceae</taxon>
        <taxon>Pectinatus</taxon>
    </lineage>
</organism>
<evidence type="ECO:0000313" key="6">
    <source>
        <dbReference type="EMBL" id="MDQ0204140.1"/>
    </source>
</evidence>
<evidence type="ECO:0000256" key="1">
    <source>
        <dbReference type="ARBA" id="ARBA00004196"/>
    </source>
</evidence>
<keyword evidence="7" id="KW-1185">Reference proteome</keyword>
<dbReference type="SUPFAM" id="SSF53822">
    <property type="entry name" value="Periplasmic binding protein-like I"/>
    <property type="match status" value="1"/>
</dbReference>
<keyword evidence="3" id="KW-0732">Signal</keyword>
<proteinExistence type="inferred from homology"/>
<keyword evidence="4" id="KW-0472">Membrane</keyword>
<dbReference type="RefSeq" id="WP_307224346.1">
    <property type="nucleotide sequence ID" value="NZ_CP116940.1"/>
</dbReference>
<dbReference type="PANTHER" id="PTHR46847">
    <property type="entry name" value="D-ALLOSE-BINDING PERIPLASMIC PROTEIN-RELATED"/>
    <property type="match status" value="1"/>
</dbReference>
<evidence type="ECO:0000259" key="5">
    <source>
        <dbReference type="Pfam" id="PF13407"/>
    </source>
</evidence>
<comment type="subcellular location">
    <subcellularLocation>
        <location evidence="1">Cell envelope</location>
    </subcellularLocation>
</comment>
<dbReference type="CDD" id="cd01536">
    <property type="entry name" value="PBP1_ABC_sugar_binding-like"/>
    <property type="match status" value="1"/>
</dbReference>
<accession>A0ABT9Y8H9</accession>
<sequence>MNVRKRNSVIIFGVLILAIAIAGFIFGKFQYGGSTANGKFIVAYLNSSDSDNFLATIKAGFDESAKKDTGIEVKFADGKSDVNLQIDQMNQFIAEKVNAICINAVDLEAVVPVIEKANAAGIPVIAVNRAPKGGNYMLAASKDYEAGVLQGQYMIKALPPNAKILYLEGTRSQESAQQRWTGFSDACLKQRPDIQVLSNLDGNYDKAEGMKIMSVWLQIFPHFDAVVSGNDQMALGAIKAMQAAGRQGVAVSGVDGTSEALKAISEGLMAQSVKQDGVKQAQESFKLVEMIKEGKTPPKENMIPFTSITKENLNEFLK</sequence>
<comment type="caution">
    <text evidence="6">The sequence shown here is derived from an EMBL/GenBank/DDBJ whole genome shotgun (WGS) entry which is preliminary data.</text>
</comment>
<evidence type="ECO:0000256" key="3">
    <source>
        <dbReference type="ARBA" id="ARBA00022729"/>
    </source>
</evidence>
<comment type="similarity">
    <text evidence="2">Belongs to the bacterial solute-binding protein 2 family.</text>
</comment>
<dbReference type="Pfam" id="PF13407">
    <property type="entry name" value="Peripla_BP_4"/>
    <property type="match status" value="1"/>
</dbReference>
<evidence type="ECO:0000313" key="7">
    <source>
        <dbReference type="Proteomes" id="UP001239167"/>
    </source>
</evidence>
<dbReference type="PANTHER" id="PTHR46847:SF1">
    <property type="entry name" value="D-ALLOSE-BINDING PERIPLASMIC PROTEIN-RELATED"/>
    <property type="match status" value="1"/>
</dbReference>
<evidence type="ECO:0000256" key="2">
    <source>
        <dbReference type="ARBA" id="ARBA00007639"/>
    </source>
</evidence>
<evidence type="ECO:0000256" key="4">
    <source>
        <dbReference type="SAM" id="Phobius"/>
    </source>
</evidence>
<protein>
    <submittedName>
        <fullName evidence="6">Inositol transport system substrate-binding protein</fullName>
    </submittedName>
</protein>
<reference evidence="6 7" key="1">
    <citation type="submission" date="2023-07" db="EMBL/GenBank/DDBJ databases">
        <title>Genomic Encyclopedia of Type Strains, Phase IV (KMG-IV): sequencing the most valuable type-strain genomes for metagenomic binning, comparative biology and taxonomic classification.</title>
        <authorList>
            <person name="Goeker M."/>
        </authorList>
    </citation>
    <scope>NUCLEOTIDE SEQUENCE [LARGE SCALE GENOMIC DNA]</scope>
    <source>
        <strain evidence="6 7">DSM 16980</strain>
    </source>
</reference>
<gene>
    <name evidence="6" type="ORF">J2S01_001865</name>
</gene>
<dbReference type="EMBL" id="JAUSUE010000013">
    <property type="protein sequence ID" value="MDQ0204140.1"/>
    <property type="molecule type" value="Genomic_DNA"/>
</dbReference>
<dbReference type="InterPro" id="IPR028082">
    <property type="entry name" value="Peripla_BP_I"/>
</dbReference>
<dbReference type="Proteomes" id="UP001239167">
    <property type="component" value="Unassembled WGS sequence"/>
</dbReference>
<dbReference type="InterPro" id="IPR025997">
    <property type="entry name" value="SBP_2_dom"/>
</dbReference>
<name>A0ABT9Y8H9_9FIRM</name>
<feature type="transmembrane region" description="Helical" evidence="4">
    <location>
        <begin position="9"/>
        <end position="27"/>
    </location>
</feature>